<dbReference type="GO" id="GO:0042276">
    <property type="term" value="P:error-prone translesion synthesis"/>
    <property type="evidence" value="ECO:0007669"/>
    <property type="project" value="TreeGrafter"/>
</dbReference>
<sequence length="443" mass="48604">MPADPPTPVSSQRPDALCRDCGQAQMAARRCDACGSVRVVKHAELHSLSIAHIDCDAFYASVEKRDRPELADEPVIVGGGHRGVVSACCYIARLYGVRSAMPMFKALQLCPQATVIKPDMRKYVTVGRDVRVLMQETTPLVEAISIDEAFLDLTGTELLHGGSPARTLVRLVRRIETEIGVTASIGLSYNKFLAKLASDLDKPRGFAIIGKAETLSFLAPRPVGMIWGVGKALATKMEGEGIRTIGQIREMEMKELVRRYGSMGMRLYHFSRGQDDRRVTPHSPMKSISSETTFNTDLSALEDLERELWPLAEKVSKRMKAGEHAGLTVTLKLKTPDFKLITRNQRLTSPTQLADRIFRTGRDLLRAECDGRRFRLLGIGCHDLTDPRDADPPDLADPGQLQRAKVERAIDTVRAKLGGRAISKGRGLPAAGGKAGREPVEGT</sequence>
<keyword evidence="14 17" id="KW-0234">DNA repair</keyword>
<evidence type="ECO:0000256" key="11">
    <source>
        <dbReference type="ARBA" id="ARBA00022842"/>
    </source>
</evidence>
<dbReference type="FunFam" id="3.30.1490.100:FF:000004">
    <property type="entry name" value="DNA polymerase IV"/>
    <property type="match status" value="1"/>
</dbReference>
<comment type="similarity">
    <text evidence="2 17">Belongs to the DNA polymerase type-Y family.</text>
</comment>
<dbReference type="InterPro" id="IPR043502">
    <property type="entry name" value="DNA/RNA_pol_sf"/>
</dbReference>
<comment type="subunit">
    <text evidence="3 17">Monomer.</text>
</comment>
<dbReference type="SUPFAM" id="SSF56672">
    <property type="entry name" value="DNA/RNA polymerases"/>
    <property type="match status" value="1"/>
</dbReference>
<organism evidence="20 21">
    <name type="scientific">Niveispirillum cyanobacteriorum</name>
    <dbReference type="NCBI Taxonomy" id="1612173"/>
    <lineage>
        <taxon>Bacteria</taxon>
        <taxon>Pseudomonadati</taxon>
        <taxon>Pseudomonadota</taxon>
        <taxon>Alphaproteobacteria</taxon>
        <taxon>Rhodospirillales</taxon>
        <taxon>Azospirillaceae</taxon>
        <taxon>Niveispirillum</taxon>
    </lineage>
</organism>
<keyword evidence="11 17" id="KW-0460">Magnesium</keyword>
<comment type="function">
    <text evidence="15 17">Poorly processive, error-prone DNA polymerase involved in untargeted mutagenesis. Copies undamaged DNA at stalled replication forks, which arise in vivo from mismatched or misaligned primer ends. These misaligned primers can be extended by PolIV. Exhibits no 3'-5' exonuclease (proofreading) activity. May be involved in translesional synthesis, in conjunction with the beta clamp from PolIII.</text>
</comment>
<dbReference type="GO" id="GO:0003684">
    <property type="term" value="F:damaged DNA binding"/>
    <property type="evidence" value="ECO:0007669"/>
    <property type="project" value="InterPro"/>
</dbReference>
<feature type="region of interest" description="Disordered" evidence="18">
    <location>
        <begin position="421"/>
        <end position="443"/>
    </location>
</feature>
<evidence type="ECO:0000256" key="14">
    <source>
        <dbReference type="ARBA" id="ARBA00023204"/>
    </source>
</evidence>
<evidence type="ECO:0000256" key="1">
    <source>
        <dbReference type="ARBA" id="ARBA00004496"/>
    </source>
</evidence>
<evidence type="ECO:0000256" key="18">
    <source>
        <dbReference type="SAM" id="MobiDB-lite"/>
    </source>
</evidence>
<evidence type="ECO:0000256" key="9">
    <source>
        <dbReference type="ARBA" id="ARBA00022723"/>
    </source>
</evidence>
<feature type="site" description="Substrate discrimination" evidence="17">
    <location>
        <position position="59"/>
    </location>
</feature>
<dbReference type="InterPro" id="IPR001126">
    <property type="entry name" value="UmuC"/>
</dbReference>
<keyword evidence="12 17" id="KW-0239">DNA-directed DNA polymerase</keyword>
<keyword evidence="9 17" id="KW-0479">Metal-binding</keyword>
<dbReference type="PROSITE" id="PS50173">
    <property type="entry name" value="UMUC"/>
    <property type="match status" value="1"/>
</dbReference>
<feature type="binding site" evidence="17">
    <location>
        <position position="147"/>
    </location>
    <ligand>
        <name>Mg(2+)</name>
        <dbReference type="ChEBI" id="CHEBI:18420"/>
    </ligand>
</feature>
<dbReference type="KEGG" id="ncb:C0V82_01060"/>
<evidence type="ECO:0000256" key="13">
    <source>
        <dbReference type="ARBA" id="ARBA00023125"/>
    </source>
</evidence>
<proteinExistence type="inferred from homology"/>
<protein>
    <recommendedName>
        <fullName evidence="17">DNA polymerase IV</fullName>
        <shortName evidence="17">Pol IV</shortName>
        <ecNumber evidence="17">2.7.7.7</ecNumber>
    </recommendedName>
</protein>
<evidence type="ECO:0000313" key="21">
    <source>
        <dbReference type="Proteomes" id="UP000234752"/>
    </source>
</evidence>
<dbReference type="CDD" id="cd03586">
    <property type="entry name" value="PolY_Pol_IV_kappa"/>
    <property type="match status" value="1"/>
</dbReference>
<evidence type="ECO:0000256" key="4">
    <source>
        <dbReference type="ARBA" id="ARBA00022457"/>
    </source>
</evidence>
<feature type="active site" evidence="17">
    <location>
        <position position="148"/>
    </location>
</feature>
<dbReference type="GO" id="GO:0006261">
    <property type="term" value="P:DNA-templated DNA replication"/>
    <property type="evidence" value="ECO:0007669"/>
    <property type="project" value="UniProtKB-UniRule"/>
</dbReference>
<evidence type="ECO:0000256" key="15">
    <source>
        <dbReference type="ARBA" id="ARBA00025589"/>
    </source>
</evidence>
<evidence type="ECO:0000256" key="12">
    <source>
        <dbReference type="ARBA" id="ARBA00022932"/>
    </source>
</evidence>
<dbReference type="InterPro" id="IPR017961">
    <property type="entry name" value="DNA_pol_Y-fam_little_finger"/>
</dbReference>
<feature type="domain" description="UmuC" evidence="19">
    <location>
        <begin position="50"/>
        <end position="230"/>
    </location>
</feature>
<dbReference type="Pfam" id="PF00817">
    <property type="entry name" value="IMS"/>
    <property type="match status" value="1"/>
</dbReference>
<dbReference type="Pfam" id="PF11799">
    <property type="entry name" value="IMS_C"/>
    <property type="match status" value="1"/>
</dbReference>
<keyword evidence="8 17" id="KW-0235">DNA replication</keyword>
<evidence type="ECO:0000256" key="2">
    <source>
        <dbReference type="ARBA" id="ARBA00010945"/>
    </source>
</evidence>
<dbReference type="InterPro" id="IPR053848">
    <property type="entry name" value="IMS_HHH_1"/>
</dbReference>
<keyword evidence="5 17" id="KW-0963">Cytoplasm</keyword>
<dbReference type="InterPro" id="IPR050116">
    <property type="entry name" value="DNA_polymerase-Y"/>
</dbReference>
<dbReference type="Gene3D" id="1.10.150.20">
    <property type="entry name" value="5' to 3' exonuclease, C-terminal subdomain"/>
    <property type="match status" value="1"/>
</dbReference>
<dbReference type="GO" id="GO:0006281">
    <property type="term" value="P:DNA repair"/>
    <property type="evidence" value="ECO:0007669"/>
    <property type="project" value="UniProtKB-UniRule"/>
</dbReference>
<comment type="catalytic activity">
    <reaction evidence="16 17">
        <text>DNA(n) + a 2'-deoxyribonucleoside 5'-triphosphate = DNA(n+1) + diphosphate</text>
        <dbReference type="Rhea" id="RHEA:22508"/>
        <dbReference type="Rhea" id="RHEA-COMP:17339"/>
        <dbReference type="Rhea" id="RHEA-COMP:17340"/>
        <dbReference type="ChEBI" id="CHEBI:33019"/>
        <dbReference type="ChEBI" id="CHEBI:61560"/>
        <dbReference type="ChEBI" id="CHEBI:173112"/>
        <dbReference type="EC" id="2.7.7.7"/>
    </reaction>
</comment>
<evidence type="ECO:0000256" key="6">
    <source>
        <dbReference type="ARBA" id="ARBA00022679"/>
    </source>
</evidence>
<evidence type="ECO:0000256" key="16">
    <source>
        <dbReference type="ARBA" id="ARBA00049244"/>
    </source>
</evidence>
<dbReference type="Gene3D" id="3.40.1170.60">
    <property type="match status" value="1"/>
</dbReference>
<evidence type="ECO:0000313" key="20">
    <source>
        <dbReference type="EMBL" id="AUN28996.1"/>
    </source>
</evidence>
<dbReference type="InterPro" id="IPR043128">
    <property type="entry name" value="Rev_trsase/Diguanyl_cyclase"/>
</dbReference>
<evidence type="ECO:0000256" key="10">
    <source>
        <dbReference type="ARBA" id="ARBA00022763"/>
    </source>
</evidence>
<accession>A0A2K9N8X0</accession>
<dbReference type="PANTHER" id="PTHR11076:SF33">
    <property type="entry name" value="DNA POLYMERASE KAPPA"/>
    <property type="match status" value="1"/>
</dbReference>
<dbReference type="Gene3D" id="3.30.1490.100">
    <property type="entry name" value="DNA polymerase, Y-family, little finger domain"/>
    <property type="match status" value="1"/>
</dbReference>
<dbReference type="HAMAP" id="MF_01113">
    <property type="entry name" value="DNApol_IV"/>
    <property type="match status" value="1"/>
</dbReference>
<gene>
    <name evidence="17" type="primary">dinB</name>
    <name evidence="20" type="ORF">C0V82_01060</name>
</gene>
<dbReference type="GO" id="GO:0000287">
    <property type="term" value="F:magnesium ion binding"/>
    <property type="evidence" value="ECO:0007669"/>
    <property type="project" value="UniProtKB-UniRule"/>
</dbReference>
<feature type="binding site" evidence="17">
    <location>
        <position position="54"/>
    </location>
    <ligand>
        <name>Mg(2+)</name>
        <dbReference type="ChEBI" id="CHEBI:18420"/>
    </ligand>
</feature>
<dbReference type="EMBL" id="CP025611">
    <property type="protein sequence ID" value="AUN28996.1"/>
    <property type="molecule type" value="Genomic_DNA"/>
</dbReference>
<keyword evidence="6 17" id="KW-0808">Transferase</keyword>
<dbReference type="NCBIfam" id="NF002751">
    <property type="entry name" value="PRK02794.1"/>
    <property type="match status" value="1"/>
</dbReference>
<evidence type="ECO:0000256" key="7">
    <source>
        <dbReference type="ARBA" id="ARBA00022695"/>
    </source>
</evidence>
<keyword evidence="21" id="KW-1185">Reference proteome</keyword>
<evidence type="ECO:0000256" key="17">
    <source>
        <dbReference type="HAMAP-Rule" id="MF_01113"/>
    </source>
</evidence>
<dbReference type="PANTHER" id="PTHR11076">
    <property type="entry name" value="DNA REPAIR POLYMERASE UMUC / TRANSFERASE FAMILY MEMBER"/>
    <property type="match status" value="1"/>
</dbReference>
<dbReference type="Gene3D" id="3.30.70.270">
    <property type="match status" value="1"/>
</dbReference>
<dbReference type="EC" id="2.7.7.7" evidence="17"/>
<keyword evidence="13 17" id="KW-0238">DNA-binding</keyword>
<name>A0A2K9N8X0_9PROT</name>
<dbReference type="GO" id="GO:0009432">
    <property type="term" value="P:SOS response"/>
    <property type="evidence" value="ECO:0007669"/>
    <property type="project" value="TreeGrafter"/>
</dbReference>
<dbReference type="InterPro" id="IPR036775">
    <property type="entry name" value="DNA_pol_Y-fam_lit_finger_sf"/>
</dbReference>
<dbReference type="NCBIfam" id="NF002677">
    <property type="entry name" value="PRK02406.1"/>
    <property type="match status" value="1"/>
</dbReference>
<keyword evidence="10 17" id="KW-0227">DNA damage</keyword>
<keyword evidence="7 17" id="KW-0548">Nucleotidyltransferase</keyword>
<evidence type="ECO:0000259" key="19">
    <source>
        <dbReference type="PROSITE" id="PS50173"/>
    </source>
</evidence>
<dbReference type="SUPFAM" id="SSF100879">
    <property type="entry name" value="Lesion bypass DNA polymerase (Y-family), little finger domain"/>
    <property type="match status" value="1"/>
</dbReference>
<dbReference type="FunFam" id="3.40.1170.60:FF:000001">
    <property type="entry name" value="DNA polymerase IV"/>
    <property type="match status" value="1"/>
</dbReference>
<keyword evidence="4 17" id="KW-0515">Mutator protein</keyword>
<dbReference type="Pfam" id="PF21999">
    <property type="entry name" value="IMS_HHH_1"/>
    <property type="match status" value="1"/>
</dbReference>
<dbReference type="GO" id="GO:0005829">
    <property type="term" value="C:cytosol"/>
    <property type="evidence" value="ECO:0007669"/>
    <property type="project" value="TreeGrafter"/>
</dbReference>
<comment type="subcellular location">
    <subcellularLocation>
        <location evidence="1 17">Cytoplasm</location>
    </subcellularLocation>
</comment>
<dbReference type="Proteomes" id="UP000234752">
    <property type="component" value="Chromosome eg_1"/>
</dbReference>
<evidence type="ECO:0000256" key="8">
    <source>
        <dbReference type="ARBA" id="ARBA00022705"/>
    </source>
</evidence>
<dbReference type="GO" id="GO:0003887">
    <property type="term" value="F:DNA-directed DNA polymerase activity"/>
    <property type="evidence" value="ECO:0007669"/>
    <property type="project" value="UniProtKB-UniRule"/>
</dbReference>
<evidence type="ECO:0000256" key="5">
    <source>
        <dbReference type="ARBA" id="ARBA00022490"/>
    </source>
</evidence>
<dbReference type="OrthoDB" id="9808813at2"/>
<dbReference type="RefSeq" id="WP_102110747.1">
    <property type="nucleotide sequence ID" value="NZ_BMGN01000005.1"/>
</dbReference>
<evidence type="ECO:0000256" key="3">
    <source>
        <dbReference type="ARBA" id="ARBA00011245"/>
    </source>
</evidence>
<reference evidence="20 21" key="1">
    <citation type="submission" date="2017-12" db="EMBL/GenBank/DDBJ databases">
        <title>Genomes of bacteria within cyanobacterial aggregates.</title>
        <authorList>
            <person name="Cai H."/>
        </authorList>
    </citation>
    <scope>NUCLEOTIDE SEQUENCE [LARGE SCALE GENOMIC DNA]</scope>
    <source>
        <strain evidence="20 21">TH16</strain>
    </source>
</reference>
<dbReference type="AlphaFoldDB" id="A0A2K9N8X0"/>
<dbReference type="InterPro" id="IPR022880">
    <property type="entry name" value="DNApol_IV"/>
</dbReference>
<comment type="cofactor">
    <cofactor evidence="17">
        <name>Mg(2+)</name>
        <dbReference type="ChEBI" id="CHEBI:18420"/>
    </cofactor>
    <text evidence="17">Binds 2 magnesium ions per subunit.</text>
</comment>